<accession>A0ABU9BS73</accession>
<dbReference type="InterPro" id="IPR038418">
    <property type="entry name" value="6-PTP_synth/QueD_sf"/>
</dbReference>
<dbReference type="EC" id="4.1.2.50" evidence="4"/>
<evidence type="ECO:0000313" key="12">
    <source>
        <dbReference type="Proteomes" id="UP001371218"/>
    </source>
</evidence>
<keyword evidence="12" id="KW-1185">Reference proteome</keyword>
<gene>
    <name evidence="11" type="ORF">AACH06_11735</name>
</gene>
<comment type="catalytic activity">
    <reaction evidence="10">
        <text>7,8-dihydroneopterin 3'-triphosphate + H2O = 6-carboxy-5,6,7,8-tetrahydropterin + triphosphate + acetaldehyde + 2 H(+)</text>
        <dbReference type="Rhea" id="RHEA:27966"/>
        <dbReference type="ChEBI" id="CHEBI:15343"/>
        <dbReference type="ChEBI" id="CHEBI:15377"/>
        <dbReference type="ChEBI" id="CHEBI:15378"/>
        <dbReference type="ChEBI" id="CHEBI:18036"/>
        <dbReference type="ChEBI" id="CHEBI:58462"/>
        <dbReference type="ChEBI" id="CHEBI:61032"/>
        <dbReference type="EC" id="4.1.2.50"/>
    </reaction>
</comment>
<comment type="similarity">
    <text evidence="3">Belongs to the PTPS family. QueD subfamily.</text>
</comment>
<dbReference type="InterPro" id="IPR007115">
    <property type="entry name" value="6-PTP_synth/QueD"/>
</dbReference>
<comment type="cofactor">
    <cofactor evidence="1">
        <name>Zn(2+)</name>
        <dbReference type="ChEBI" id="CHEBI:29105"/>
    </cofactor>
</comment>
<dbReference type="SUPFAM" id="SSF55620">
    <property type="entry name" value="Tetrahydrobiopterin biosynthesis enzymes-like"/>
    <property type="match status" value="3"/>
</dbReference>
<comment type="caution">
    <text evidence="11">The sequence shown here is derived from an EMBL/GenBank/DDBJ whole genome shotgun (WGS) entry which is preliminary data.</text>
</comment>
<dbReference type="Gene3D" id="3.30.479.10">
    <property type="entry name" value="6-pyruvoyl tetrahydropterin synthase/QueD"/>
    <property type="match status" value="3"/>
</dbReference>
<evidence type="ECO:0000256" key="5">
    <source>
        <dbReference type="ARBA" id="ARBA00018141"/>
    </source>
</evidence>
<evidence type="ECO:0000256" key="7">
    <source>
        <dbReference type="ARBA" id="ARBA00022833"/>
    </source>
</evidence>
<dbReference type="RefSeq" id="WP_341425867.1">
    <property type="nucleotide sequence ID" value="NZ_JBBUTG010000005.1"/>
</dbReference>
<reference evidence="11 12" key="1">
    <citation type="submission" date="2024-04" db="EMBL/GenBank/DDBJ databases">
        <title>Novel species of the genus Ideonella isolated from streams.</title>
        <authorList>
            <person name="Lu H."/>
        </authorList>
    </citation>
    <scope>NUCLEOTIDE SEQUENCE [LARGE SCALE GENOMIC DNA]</scope>
    <source>
        <strain evidence="11 12">DXS29W</strain>
    </source>
</reference>
<organism evidence="11 12">
    <name type="scientific">Ideonella lacteola</name>
    <dbReference type="NCBI Taxonomy" id="2984193"/>
    <lineage>
        <taxon>Bacteria</taxon>
        <taxon>Pseudomonadati</taxon>
        <taxon>Pseudomonadota</taxon>
        <taxon>Betaproteobacteria</taxon>
        <taxon>Burkholderiales</taxon>
        <taxon>Sphaerotilaceae</taxon>
        <taxon>Ideonella</taxon>
    </lineage>
</organism>
<name>A0ABU9BS73_9BURK</name>
<dbReference type="GO" id="GO:0070497">
    <property type="term" value="F:6-carboxytetrahydropterin synthase activity"/>
    <property type="evidence" value="ECO:0007669"/>
    <property type="project" value="UniProtKB-EC"/>
</dbReference>
<protein>
    <recommendedName>
        <fullName evidence="5">6-carboxy-5,6,7,8-tetrahydropterin synthase</fullName>
        <ecNumber evidence="4">4.1.2.50</ecNumber>
    </recommendedName>
    <alternativeName>
        <fullName evidence="9">Queuosine biosynthesis protein QueD</fullName>
    </alternativeName>
</protein>
<dbReference type="PANTHER" id="PTHR12589:SF7">
    <property type="entry name" value="6-PYRUVOYL TETRAHYDROBIOPTERIN SYNTHASE"/>
    <property type="match status" value="1"/>
</dbReference>
<evidence type="ECO:0000256" key="9">
    <source>
        <dbReference type="ARBA" id="ARBA00031449"/>
    </source>
</evidence>
<evidence type="ECO:0000313" key="11">
    <source>
        <dbReference type="EMBL" id="MEK8031490.1"/>
    </source>
</evidence>
<dbReference type="EMBL" id="JBBUTG010000005">
    <property type="protein sequence ID" value="MEK8031490.1"/>
    <property type="molecule type" value="Genomic_DNA"/>
</dbReference>
<evidence type="ECO:0000256" key="3">
    <source>
        <dbReference type="ARBA" id="ARBA00008900"/>
    </source>
</evidence>
<evidence type="ECO:0000256" key="6">
    <source>
        <dbReference type="ARBA" id="ARBA00022723"/>
    </source>
</evidence>
<dbReference type="PANTHER" id="PTHR12589">
    <property type="entry name" value="PYRUVOYL TETRAHYDROBIOPTERIN SYNTHASE"/>
    <property type="match status" value="1"/>
</dbReference>
<evidence type="ECO:0000256" key="2">
    <source>
        <dbReference type="ARBA" id="ARBA00005061"/>
    </source>
</evidence>
<proteinExistence type="inferred from homology"/>
<dbReference type="Pfam" id="PF01242">
    <property type="entry name" value="PTPS"/>
    <property type="match status" value="3"/>
</dbReference>
<evidence type="ECO:0000256" key="4">
    <source>
        <dbReference type="ARBA" id="ARBA00012982"/>
    </source>
</evidence>
<evidence type="ECO:0000256" key="1">
    <source>
        <dbReference type="ARBA" id="ARBA00001947"/>
    </source>
</evidence>
<comment type="pathway">
    <text evidence="2">Purine metabolism; 7-cyano-7-deazaguanine biosynthesis.</text>
</comment>
<evidence type="ECO:0000256" key="10">
    <source>
        <dbReference type="ARBA" id="ARBA00048807"/>
    </source>
</evidence>
<evidence type="ECO:0000256" key="8">
    <source>
        <dbReference type="ARBA" id="ARBA00023239"/>
    </source>
</evidence>
<keyword evidence="7" id="KW-0862">Zinc</keyword>
<keyword evidence="8 11" id="KW-0456">Lyase</keyword>
<keyword evidence="6" id="KW-0479">Metal-binding</keyword>
<dbReference type="Proteomes" id="UP001371218">
    <property type="component" value="Unassembled WGS sequence"/>
</dbReference>
<sequence length="364" mass="39994">MPTRPLRFIAQAGFDAARQLHALPSSHRASRPHGHGFVVQVRSALDAAPSPFAGGEVGWLQHALAQVVAPLDHSLLNEQVEEPSDERLARWIGARLGVPGAAVSVQSHPASGVDIDEAGAAWAWRRYRFQSAHRLPNVPLGHKCGRMHGHGFEAVVHVRVGEGQPSHLTTDWLDDLWAPLHFELNYACLNELPGLENPTSEMLSRWLWQRLSAGAGARLRAVKVYETASCGALYDGATHRIWKDFHLDSAVRLRHAPAGHPEARLHGHTYTLRLHLSAALDELRGWAVDFGDVKELFKPVFKALDHHALHDVPGLPDGDCASVAQWVLSQARERLPQVCRVDLFETEGCGAVAWASGSPEPMWA</sequence>